<dbReference type="Gene3D" id="3.40.50.300">
    <property type="entry name" value="P-loop containing nucleotide triphosphate hydrolases"/>
    <property type="match status" value="1"/>
</dbReference>
<evidence type="ECO:0000256" key="3">
    <source>
        <dbReference type="ARBA" id="ARBA00022475"/>
    </source>
</evidence>
<dbReference type="GO" id="GO:0016887">
    <property type="term" value="F:ATP hydrolysis activity"/>
    <property type="evidence" value="ECO:0007669"/>
    <property type="project" value="InterPro"/>
</dbReference>
<evidence type="ECO:0000256" key="4">
    <source>
        <dbReference type="ARBA" id="ARBA00022741"/>
    </source>
</evidence>
<dbReference type="Gene3D" id="3.30.70.260">
    <property type="match status" value="1"/>
</dbReference>
<evidence type="ECO:0000256" key="5">
    <source>
        <dbReference type="ARBA" id="ARBA00022840"/>
    </source>
</evidence>
<dbReference type="Proteomes" id="UP000265489">
    <property type="component" value="Unassembled WGS sequence"/>
</dbReference>
<dbReference type="InterPro" id="IPR018449">
    <property type="entry name" value="NIL_domain"/>
</dbReference>
<dbReference type="InterPro" id="IPR041701">
    <property type="entry name" value="MetN_ABC"/>
</dbReference>
<dbReference type="Pfam" id="PF00005">
    <property type="entry name" value="ABC_tran"/>
    <property type="match status" value="1"/>
</dbReference>
<dbReference type="PROSITE" id="PS50893">
    <property type="entry name" value="ABC_TRANSPORTER_2"/>
    <property type="match status" value="1"/>
</dbReference>
<keyword evidence="7" id="KW-0029">Amino-acid transport</keyword>
<dbReference type="SUPFAM" id="SSF55021">
    <property type="entry name" value="ACT-like"/>
    <property type="match status" value="1"/>
</dbReference>
<dbReference type="PANTHER" id="PTHR43166:SF30">
    <property type="entry name" value="METHIONINE IMPORT ATP-BINDING PROTEIN METN"/>
    <property type="match status" value="1"/>
</dbReference>
<comment type="similarity">
    <text evidence="1">Belongs to the ABC transporter superfamily.</text>
</comment>
<evidence type="ECO:0000313" key="11">
    <source>
        <dbReference type="EMBL" id="RGW71950.1"/>
    </source>
</evidence>
<protein>
    <submittedName>
        <fullName evidence="10">Methionine ABC transporter ATP-binding protein</fullName>
    </submittedName>
</protein>
<dbReference type="Proteomes" id="UP000284651">
    <property type="component" value="Unassembled WGS sequence"/>
</dbReference>
<keyword evidence="6" id="KW-1278">Translocase</keyword>
<reference evidence="12 13" key="1">
    <citation type="submission" date="2018-08" db="EMBL/GenBank/DDBJ databases">
        <title>A genome reference for cultivated species of the human gut microbiota.</title>
        <authorList>
            <person name="Zou Y."/>
            <person name="Xue W."/>
            <person name="Luo G."/>
        </authorList>
    </citation>
    <scope>NUCLEOTIDE SEQUENCE [LARGE SCALE GENOMIC DNA]</scope>
    <source>
        <strain evidence="11 13">AF10-31</strain>
        <strain evidence="10 12">AF15-20</strain>
    </source>
</reference>
<evidence type="ECO:0000256" key="1">
    <source>
        <dbReference type="ARBA" id="ARBA00005417"/>
    </source>
</evidence>
<dbReference type="InterPro" id="IPR017871">
    <property type="entry name" value="ABC_transporter-like_CS"/>
</dbReference>
<evidence type="ECO:0000256" key="6">
    <source>
        <dbReference type="ARBA" id="ARBA00022967"/>
    </source>
</evidence>
<dbReference type="GO" id="GO:0005524">
    <property type="term" value="F:ATP binding"/>
    <property type="evidence" value="ECO:0007669"/>
    <property type="project" value="UniProtKB-KW"/>
</dbReference>
<gene>
    <name evidence="11" type="ORF">DWV56_11740</name>
    <name evidence="10" type="ORF">DWW32_03255</name>
</gene>
<dbReference type="InterPro" id="IPR003593">
    <property type="entry name" value="AAA+_ATPase"/>
</dbReference>
<keyword evidence="5 10" id="KW-0067">ATP-binding</keyword>
<sequence length="321" mass="36468">MINLVNVRKSFGELEVLKDINLQIHEKEIYGIIGQSGAGKSTLLRCINGLETYDSGTITVDGTAVDENDKKQLRQLRKDMGMIFQNFNLLSRLDVYDNVALPLRFWNENPNTEENKKKIEHLIELVGLKDKMHERPENLSGGQKQRVAIARALVNDPKILLCDEATSALDPRITHGILELLKQINEELGITIVVVTHQMEVVKQICQRVAFLKHGVVLAEGKPEELFVKPTEDVKKFLGEEGQVLPKAGVNVQLFFTDDSSDEPVITEMARELGIDFSICWAKLEEFRENVFGSLILNIQEKDKERVFQFLESKNVTWEVL</sequence>
<proteinExistence type="inferred from homology"/>
<dbReference type="InterPro" id="IPR027417">
    <property type="entry name" value="P-loop_NTPase"/>
</dbReference>
<dbReference type="InterPro" id="IPR050086">
    <property type="entry name" value="MetN_ABC_transporter-like"/>
</dbReference>
<keyword evidence="3" id="KW-1003">Cell membrane</keyword>
<dbReference type="GO" id="GO:0005886">
    <property type="term" value="C:plasma membrane"/>
    <property type="evidence" value="ECO:0007669"/>
    <property type="project" value="UniProtKB-ARBA"/>
</dbReference>
<dbReference type="FunFam" id="3.40.50.300:FF:000056">
    <property type="entry name" value="Cell division ATP-binding protein FtsE"/>
    <property type="match status" value="1"/>
</dbReference>
<evidence type="ECO:0000256" key="2">
    <source>
        <dbReference type="ARBA" id="ARBA00022448"/>
    </source>
</evidence>
<evidence type="ECO:0000313" key="13">
    <source>
        <dbReference type="Proteomes" id="UP000284651"/>
    </source>
</evidence>
<dbReference type="PROSITE" id="PS00211">
    <property type="entry name" value="ABC_TRANSPORTER_1"/>
    <property type="match status" value="1"/>
</dbReference>
<dbReference type="InterPro" id="IPR003439">
    <property type="entry name" value="ABC_transporter-like_ATP-bd"/>
</dbReference>
<dbReference type="PANTHER" id="PTHR43166">
    <property type="entry name" value="AMINO ACID IMPORT ATP-BINDING PROTEIN"/>
    <property type="match status" value="1"/>
</dbReference>
<dbReference type="SUPFAM" id="SSF52540">
    <property type="entry name" value="P-loop containing nucleoside triphosphate hydrolases"/>
    <property type="match status" value="1"/>
</dbReference>
<keyword evidence="2" id="KW-0813">Transport</keyword>
<evidence type="ECO:0000259" key="9">
    <source>
        <dbReference type="PROSITE" id="PS50893"/>
    </source>
</evidence>
<dbReference type="InterPro" id="IPR045865">
    <property type="entry name" value="ACT-like_dom_sf"/>
</dbReference>
<evidence type="ECO:0000313" key="10">
    <source>
        <dbReference type="EMBL" id="RGU93007.1"/>
    </source>
</evidence>
<dbReference type="CDD" id="cd03258">
    <property type="entry name" value="ABC_MetN_methionine_transporter"/>
    <property type="match status" value="1"/>
</dbReference>
<dbReference type="GeneID" id="66578843"/>
<comment type="caution">
    <text evidence="10">The sequence shown here is derived from an EMBL/GenBank/DDBJ whole genome shotgun (WGS) entry which is preliminary data.</text>
</comment>
<keyword evidence="4" id="KW-0547">Nucleotide-binding</keyword>
<dbReference type="EMBL" id="QSAT01000057">
    <property type="protein sequence ID" value="RGW71950.1"/>
    <property type="molecule type" value="Genomic_DNA"/>
</dbReference>
<dbReference type="SMART" id="SM00930">
    <property type="entry name" value="NIL"/>
    <property type="match status" value="1"/>
</dbReference>
<dbReference type="AlphaFoldDB" id="A0A395WCB3"/>
<dbReference type="RefSeq" id="WP_118324743.1">
    <property type="nucleotide sequence ID" value="NZ_CATXNH010000016.1"/>
</dbReference>
<keyword evidence="8" id="KW-0472">Membrane</keyword>
<dbReference type="GO" id="GO:0006865">
    <property type="term" value="P:amino acid transport"/>
    <property type="evidence" value="ECO:0007669"/>
    <property type="project" value="UniProtKB-KW"/>
</dbReference>
<organism evidence="10 12">
    <name type="scientific">Holdemanella biformis</name>
    <dbReference type="NCBI Taxonomy" id="1735"/>
    <lineage>
        <taxon>Bacteria</taxon>
        <taxon>Bacillati</taxon>
        <taxon>Bacillota</taxon>
        <taxon>Erysipelotrichia</taxon>
        <taxon>Erysipelotrichales</taxon>
        <taxon>Erysipelotrichaceae</taxon>
        <taxon>Holdemanella</taxon>
    </lineage>
</organism>
<evidence type="ECO:0000256" key="7">
    <source>
        <dbReference type="ARBA" id="ARBA00022970"/>
    </source>
</evidence>
<accession>A0A395WCB3</accession>
<name>A0A395WCB3_9FIRM</name>
<dbReference type="SMART" id="SM00382">
    <property type="entry name" value="AAA"/>
    <property type="match status" value="1"/>
</dbReference>
<dbReference type="Pfam" id="PF09383">
    <property type="entry name" value="NIL"/>
    <property type="match status" value="1"/>
</dbReference>
<dbReference type="EMBL" id="QRYQ01000004">
    <property type="protein sequence ID" value="RGU93007.1"/>
    <property type="molecule type" value="Genomic_DNA"/>
</dbReference>
<evidence type="ECO:0000256" key="8">
    <source>
        <dbReference type="ARBA" id="ARBA00023136"/>
    </source>
</evidence>
<evidence type="ECO:0000313" key="12">
    <source>
        <dbReference type="Proteomes" id="UP000265489"/>
    </source>
</evidence>
<feature type="domain" description="ABC transporter" evidence="9">
    <location>
        <begin position="2"/>
        <end position="239"/>
    </location>
</feature>